<dbReference type="SUPFAM" id="SSF50129">
    <property type="entry name" value="GroES-like"/>
    <property type="match status" value="1"/>
</dbReference>
<dbReference type="Gene3D" id="3.40.50.720">
    <property type="entry name" value="NAD(P)-binding Rossmann-like Domain"/>
    <property type="match status" value="1"/>
</dbReference>
<evidence type="ECO:0000259" key="1">
    <source>
        <dbReference type="Pfam" id="PF00107"/>
    </source>
</evidence>
<dbReference type="RefSeq" id="XP_069197330.1">
    <property type="nucleotide sequence ID" value="XM_069346118.1"/>
</dbReference>
<dbReference type="InterPro" id="IPR013149">
    <property type="entry name" value="ADH-like_C"/>
</dbReference>
<evidence type="ECO:0000313" key="2">
    <source>
        <dbReference type="EMBL" id="KAL1297648.1"/>
    </source>
</evidence>
<dbReference type="GeneID" id="95979903"/>
<dbReference type="InterPro" id="IPR036291">
    <property type="entry name" value="NAD(P)-bd_dom_sf"/>
</dbReference>
<evidence type="ECO:0000313" key="3">
    <source>
        <dbReference type="Proteomes" id="UP001562354"/>
    </source>
</evidence>
<feature type="domain" description="Alcohol dehydrogenase-like C-terminal" evidence="1">
    <location>
        <begin position="119"/>
        <end position="194"/>
    </location>
</feature>
<dbReference type="InterPro" id="IPR011032">
    <property type="entry name" value="GroES-like_sf"/>
</dbReference>
<comment type="caution">
    <text evidence="2">The sequence shown here is derived from an EMBL/GenBank/DDBJ whole genome shotgun (WGS) entry which is preliminary data.</text>
</comment>
<dbReference type="Proteomes" id="UP001562354">
    <property type="component" value="Unassembled WGS sequence"/>
</dbReference>
<reference evidence="2 3" key="1">
    <citation type="submission" date="2024-07" db="EMBL/GenBank/DDBJ databases">
        <title>Draft sequence of the Neodothiora populina.</title>
        <authorList>
            <person name="Drown D.D."/>
            <person name="Schuette U.S."/>
            <person name="Buechlein A.B."/>
            <person name="Rusch D.R."/>
            <person name="Winton L.W."/>
            <person name="Adams G.A."/>
        </authorList>
    </citation>
    <scope>NUCLEOTIDE SEQUENCE [LARGE SCALE GENOMIC DNA]</scope>
    <source>
        <strain evidence="2 3">CPC 39397</strain>
    </source>
</reference>
<gene>
    <name evidence="2" type="ORF">AAFC00_006204</name>
</gene>
<keyword evidence="3" id="KW-1185">Reference proteome</keyword>
<dbReference type="Pfam" id="PF00107">
    <property type="entry name" value="ADH_zinc_N"/>
    <property type="match status" value="1"/>
</dbReference>
<sequence>MNLPIWAYLPASVSPPRKGVANDFSGIVEVAGDESGLKPGDEVFGIQFAVTTGTLQQLVLIDTKDSASLVVKKPSTWTWEQAAALPLVWLTARTTIAAVEPDVVKHKRIAVLGGSSSTGMYAVHLAAARGWDILTTCSGRNADFVRSMGASTVVDYMNTSVPDAVKKYAPDAVVDCVGGTECLELASRYVTIVGDKTSRASMGGSAIYL</sequence>
<protein>
    <recommendedName>
        <fullName evidence="1">Alcohol dehydrogenase-like C-terminal domain-containing protein</fullName>
    </recommendedName>
</protein>
<organism evidence="2 3">
    <name type="scientific">Neodothiora populina</name>
    <dbReference type="NCBI Taxonomy" id="2781224"/>
    <lineage>
        <taxon>Eukaryota</taxon>
        <taxon>Fungi</taxon>
        <taxon>Dikarya</taxon>
        <taxon>Ascomycota</taxon>
        <taxon>Pezizomycotina</taxon>
        <taxon>Dothideomycetes</taxon>
        <taxon>Dothideomycetidae</taxon>
        <taxon>Dothideales</taxon>
        <taxon>Dothioraceae</taxon>
        <taxon>Neodothiora</taxon>
    </lineage>
</organism>
<name>A0ABR3P4Q6_9PEZI</name>
<proteinExistence type="predicted"/>
<accession>A0ABR3P4Q6</accession>
<dbReference type="InterPro" id="IPR050700">
    <property type="entry name" value="YIM1/Zinc_Alcohol_DH_Fams"/>
</dbReference>
<dbReference type="PANTHER" id="PTHR11695">
    <property type="entry name" value="ALCOHOL DEHYDROGENASE RELATED"/>
    <property type="match status" value="1"/>
</dbReference>
<dbReference type="EMBL" id="JBFMKM010000014">
    <property type="protein sequence ID" value="KAL1297648.1"/>
    <property type="molecule type" value="Genomic_DNA"/>
</dbReference>
<dbReference type="SUPFAM" id="SSF51735">
    <property type="entry name" value="NAD(P)-binding Rossmann-fold domains"/>
    <property type="match status" value="1"/>
</dbReference>
<dbReference type="PANTHER" id="PTHR11695:SF648">
    <property type="entry name" value="ZINC-BINDING OXIDOREDUCTASE"/>
    <property type="match status" value="1"/>
</dbReference>
<dbReference type="Gene3D" id="3.90.180.10">
    <property type="entry name" value="Medium-chain alcohol dehydrogenases, catalytic domain"/>
    <property type="match status" value="1"/>
</dbReference>